<dbReference type="FunCoup" id="A0A0G4EH90">
    <property type="interactions" value="114"/>
</dbReference>
<dbReference type="OMA" id="RYMNQFI"/>
<name>A0A0G4EH90_VITBC</name>
<dbReference type="InterPro" id="IPR011012">
    <property type="entry name" value="Longin-like_dom_sf"/>
</dbReference>
<dbReference type="Gene3D" id="3.30.450.70">
    <property type="match status" value="1"/>
</dbReference>
<dbReference type="InterPro" id="IPR006722">
    <property type="entry name" value="Sedlin"/>
</dbReference>
<dbReference type="OrthoDB" id="10252102at2759"/>
<protein>
    <recommendedName>
        <fullName evidence="3">Trafficking protein particle complex subunit</fullName>
    </recommendedName>
</protein>
<sequence>MATVYVFVIVGKGDQLLYEADLSSAGKRDDSPHLDQFILHAALDMVDAQVFHTQQMYLKLVDKFNEFFVSGYVTAGHIKLMLLHKHRNEDNIKNFFQEVHDLYIRTLLNPFYEVNRPIYSSGFDKRVKQAGKKYLT</sequence>
<dbReference type="CDD" id="cd14825">
    <property type="entry name" value="TRAPPC2_sedlin"/>
    <property type="match status" value="1"/>
</dbReference>
<evidence type="ECO:0000313" key="1">
    <source>
        <dbReference type="EMBL" id="CEL95851.1"/>
    </source>
</evidence>
<dbReference type="EMBL" id="CDMY01000240">
    <property type="protein sequence ID" value="CEL95851.1"/>
    <property type="molecule type" value="Genomic_DNA"/>
</dbReference>
<dbReference type="AlphaFoldDB" id="A0A0G4EH90"/>
<dbReference type="VEuPathDB" id="CryptoDB:Vbra_1117"/>
<dbReference type="InParanoid" id="A0A0G4EH90"/>
<dbReference type="GO" id="GO:0005737">
    <property type="term" value="C:cytoplasm"/>
    <property type="evidence" value="ECO:0007669"/>
    <property type="project" value="GOC"/>
</dbReference>
<evidence type="ECO:0008006" key="3">
    <source>
        <dbReference type="Google" id="ProtNLM"/>
    </source>
</evidence>
<gene>
    <name evidence="1" type="ORF">Vbra_1117</name>
</gene>
<dbReference type="STRING" id="1169540.A0A0G4EH90"/>
<evidence type="ECO:0000313" key="2">
    <source>
        <dbReference type="Proteomes" id="UP000041254"/>
    </source>
</evidence>
<dbReference type="SUPFAM" id="SSF64356">
    <property type="entry name" value="SNARE-like"/>
    <property type="match status" value="1"/>
</dbReference>
<dbReference type="Pfam" id="PF04628">
    <property type="entry name" value="Sedlin_N"/>
    <property type="match status" value="1"/>
</dbReference>
<keyword evidence="2" id="KW-1185">Reference proteome</keyword>
<accession>A0A0G4EH90</accession>
<organism evidence="1 2">
    <name type="scientific">Vitrella brassicaformis (strain CCMP3155)</name>
    <dbReference type="NCBI Taxonomy" id="1169540"/>
    <lineage>
        <taxon>Eukaryota</taxon>
        <taxon>Sar</taxon>
        <taxon>Alveolata</taxon>
        <taxon>Colpodellida</taxon>
        <taxon>Vitrellaceae</taxon>
        <taxon>Vitrella</taxon>
    </lineage>
</organism>
<dbReference type="PhylomeDB" id="A0A0G4EH90"/>
<dbReference type="PANTHER" id="PTHR12403">
    <property type="entry name" value="TRAFFICKING PROTEIN PARTICLE COMPLEX SUBUNIT 2"/>
    <property type="match status" value="1"/>
</dbReference>
<proteinExistence type="predicted"/>
<reference evidence="1 2" key="1">
    <citation type="submission" date="2014-11" db="EMBL/GenBank/DDBJ databases">
        <authorList>
            <person name="Zhu J."/>
            <person name="Qi W."/>
            <person name="Song R."/>
        </authorList>
    </citation>
    <scope>NUCLEOTIDE SEQUENCE [LARGE SCALE GENOMIC DNA]</scope>
</reference>
<dbReference type="GO" id="GO:0006888">
    <property type="term" value="P:endoplasmic reticulum to Golgi vesicle-mediated transport"/>
    <property type="evidence" value="ECO:0007669"/>
    <property type="project" value="InterPro"/>
</dbReference>
<dbReference type="Proteomes" id="UP000041254">
    <property type="component" value="Unassembled WGS sequence"/>
</dbReference>